<dbReference type="InterPro" id="IPR001766">
    <property type="entry name" value="Fork_head_dom"/>
</dbReference>
<keyword evidence="3" id="KW-0804">Transcription</keyword>
<dbReference type="PANTHER" id="PTHR46789:SF2">
    <property type="entry name" value="FORKHEAD BOX PROTEIN R2"/>
    <property type="match status" value="1"/>
</dbReference>
<feature type="region of interest" description="Disordered" evidence="6">
    <location>
        <begin position="349"/>
        <end position="390"/>
    </location>
</feature>
<feature type="compositionally biased region" description="Polar residues" evidence="6">
    <location>
        <begin position="352"/>
        <end position="364"/>
    </location>
</feature>
<organism evidence="8 9">
    <name type="scientific">Parastrongyloides trichosuri</name>
    <name type="common">Possum-specific nematode worm</name>
    <dbReference type="NCBI Taxonomy" id="131310"/>
    <lineage>
        <taxon>Eukaryota</taxon>
        <taxon>Metazoa</taxon>
        <taxon>Ecdysozoa</taxon>
        <taxon>Nematoda</taxon>
        <taxon>Chromadorea</taxon>
        <taxon>Rhabditida</taxon>
        <taxon>Tylenchina</taxon>
        <taxon>Panagrolaimomorpha</taxon>
        <taxon>Strongyloidoidea</taxon>
        <taxon>Strongyloididae</taxon>
        <taxon>Parastrongyloides</taxon>
    </lineage>
</organism>
<dbReference type="InterPro" id="IPR036388">
    <property type="entry name" value="WH-like_DNA-bd_sf"/>
</dbReference>
<dbReference type="STRING" id="131310.A0A0N4ZE92"/>
<proteinExistence type="predicted"/>
<comment type="subcellular location">
    <subcellularLocation>
        <location evidence="5">Nucleus</location>
    </subcellularLocation>
</comment>
<evidence type="ECO:0000259" key="7">
    <source>
        <dbReference type="PROSITE" id="PS50039"/>
    </source>
</evidence>
<evidence type="ECO:0000313" key="8">
    <source>
        <dbReference type="Proteomes" id="UP000038045"/>
    </source>
</evidence>
<protein>
    <submittedName>
        <fullName evidence="9">Fork-head domain-containing protein</fullName>
    </submittedName>
</protein>
<keyword evidence="4 5" id="KW-0539">Nucleus</keyword>
<dbReference type="InterPro" id="IPR052328">
    <property type="entry name" value="FOX_transcription_regulators"/>
</dbReference>
<dbReference type="SUPFAM" id="SSF46785">
    <property type="entry name" value="Winged helix' DNA-binding domain"/>
    <property type="match status" value="1"/>
</dbReference>
<feature type="domain" description="Fork-head" evidence="7">
    <location>
        <begin position="443"/>
        <end position="520"/>
    </location>
</feature>
<evidence type="ECO:0000256" key="5">
    <source>
        <dbReference type="PROSITE-ProRule" id="PRU00089"/>
    </source>
</evidence>
<dbReference type="InterPro" id="IPR036390">
    <property type="entry name" value="WH_DNA-bd_sf"/>
</dbReference>
<keyword evidence="2 5" id="KW-0238">DNA-binding</keyword>
<dbReference type="PRINTS" id="PR00053">
    <property type="entry name" value="FORKHEAD"/>
</dbReference>
<dbReference type="InterPro" id="IPR030456">
    <property type="entry name" value="TF_fork_head_CS_2"/>
</dbReference>
<dbReference type="Proteomes" id="UP000038045">
    <property type="component" value="Unplaced"/>
</dbReference>
<evidence type="ECO:0000256" key="3">
    <source>
        <dbReference type="ARBA" id="ARBA00023163"/>
    </source>
</evidence>
<evidence type="ECO:0000256" key="2">
    <source>
        <dbReference type="ARBA" id="ARBA00023125"/>
    </source>
</evidence>
<evidence type="ECO:0000256" key="6">
    <source>
        <dbReference type="SAM" id="MobiDB-lite"/>
    </source>
</evidence>
<keyword evidence="8" id="KW-1185">Reference proteome</keyword>
<dbReference type="PROSITE" id="PS50039">
    <property type="entry name" value="FORK_HEAD_3"/>
    <property type="match status" value="1"/>
</dbReference>
<evidence type="ECO:0000256" key="1">
    <source>
        <dbReference type="ARBA" id="ARBA00023015"/>
    </source>
</evidence>
<dbReference type="GO" id="GO:0005634">
    <property type="term" value="C:nucleus"/>
    <property type="evidence" value="ECO:0007669"/>
    <property type="project" value="UniProtKB-SubCell"/>
</dbReference>
<feature type="DNA-binding region" description="Fork-head" evidence="5">
    <location>
        <begin position="443"/>
        <end position="520"/>
    </location>
</feature>
<feature type="compositionally biased region" description="Polar residues" evidence="6">
    <location>
        <begin position="375"/>
        <end position="385"/>
    </location>
</feature>
<name>A0A0N4ZE92_PARTI</name>
<dbReference type="WBParaSite" id="PTRK_0000594600.1">
    <property type="protein sequence ID" value="PTRK_0000594600.1"/>
    <property type="gene ID" value="PTRK_0000594600"/>
</dbReference>
<evidence type="ECO:0000256" key="4">
    <source>
        <dbReference type="ARBA" id="ARBA00023242"/>
    </source>
</evidence>
<dbReference type="SMART" id="SM00339">
    <property type="entry name" value="FH"/>
    <property type="match status" value="1"/>
</dbReference>
<dbReference type="Gene3D" id="1.10.10.10">
    <property type="entry name" value="Winged helix-like DNA-binding domain superfamily/Winged helix DNA-binding domain"/>
    <property type="match status" value="1"/>
</dbReference>
<dbReference type="GO" id="GO:1990837">
    <property type="term" value="F:sequence-specific double-stranded DNA binding"/>
    <property type="evidence" value="ECO:0007669"/>
    <property type="project" value="TreeGrafter"/>
</dbReference>
<dbReference type="GO" id="GO:0003700">
    <property type="term" value="F:DNA-binding transcription factor activity"/>
    <property type="evidence" value="ECO:0007669"/>
    <property type="project" value="InterPro"/>
</dbReference>
<dbReference type="Pfam" id="PF00250">
    <property type="entry name" value="Forkhead"/>
    <property type="match status" value="1"/>
</dbReference>
<dbReference type="PANTHER" id="PTHR46789">
    <property type="entry name" value="FORKHEAD BOX PROTEIN R1"/>
    <property type="match status" value="1"/>
</dbReference>
<evidence type="ECO:0000313" key="9">
    <source>
        <dbReference type="WBParaSite" id="PTRK_0000594600.1"/>
    </source>
</evidence>
<dbReference type="PROSITE" id="PS00658">
    <property type="entry name" value="FORK_HEAD_2"/>
    <property type="match status" value="1"/>
</dbReference>
<sequence>MIIYQVGNRLDEELSDYMSIKTEVCLGENEKDNSLNIKQNDASSTTAFTPTASLPPSRNSRASFSGITAPIIRLRDKTDKTKREISPSNIRVYKPQKRQIYQLPPKKVVCLGPQKLTGHTKYVPGANKTVTLSQKQPTIDTNFIFPSQPSPPTSETSSNGCIDYSQNFSSNNITYEDSQQYIVQGSDNIASYSNRQTPEADINHINYNIIDCSREVIYEESNYVADDDIPSFSGYNDNIQINYLGDDGSFDPSSLYYTEEPKQYGTTRNVILNPDNLYEVINDDLSREELTTTLPQYVSYMPIASSSLIPSSKNSNKTSVLRQMLARKTPEPSLQKGSVNVRVIKSDIEIPQTETTNPSRSSSLEIRPPEKVSESRTISRNSSEPCSGASIGTIIENEYSPFHTSDEHSTKQNNGENREQVVKKFDEDIEFKHKFELNSAYEKPQLPYAAFVTLILNNLNTEAISVSEVYDGIIFLFPHFETAYEGWRNSIRHNLSMSRLYQKVEARIQIGSRKACMWSMVKTEEPFNFNEVHKIDENLVDHIKSTMRFPQLWFPLTKGDLKLFPLNYKSLDTIIPEYLSEKDIDDYVAYIRKYAYYLRRLGSKHFMKSPKKNTKGRRKRIKKDEEFDLANINLVGDDFMMSSDNCEPNVKRSKIDYNQMDYNDMTYGSTNKNKRKKTKSKEYNNDIDQYMFNQEESEVAPFCLTPDEEESILNNYLGGATSFSDISPTFDELNFPDISDSLLDNHDIMLEGSGNFMDSNDVLLGGNGMVLDENKENYESEYQNNVGFDTYDDLNLMYGDRMDVKTEFDEMNAINSIEYSLKDANNWSLDNF</sequence>
<reference evidence="9" key="1">
    <citation type="submission" date="2017-02" db="UniProtKB">
        <authorList>
            <consortium name="WormBaseParasite"/>
        </authorList>
    </citation>
    <scope>IDENTIFICATION</scope>
</reference>
<keyword evidence="1" id="KW-0805">Transcription regulation</keyword>
<dbReference type="AlphaFoldDB" id="A0A0N4ZE92"/>
<accession>A0A0N4ZE92</accession>